<feature type="domain" description="MI" evidence="8">
    <location>
        <begin position="118"/>
        <end position="234"/>
    </location>
</feature>
<dbReference type="GO" id="GO:0006417">
    <property type="term" value="P:regulation of translation"/>
    <property type="evidence" value="ECO:0007669"/>
    <property type="project" value="UniProtKB-KW"/>
</dbReference>
<feature type="compositionally biased region" description="Acidic residues" evidence="7">
    <location>
        <begin position="80"/>
        <end position="103"/>
    </location>
</feature>
<evidence type="ECO:0000313" key="9">
    <source>
        <dbReference type="EMBL" id="CAH9121038.1"/>
    </source>
</evidence>
<dbReference type="AlphaFoldDB" id="A0AAV0EAZ3"/>
<dbReference type="EMBL" id="CAMAPF010000919">
    <property type="protein sequence ID" value="CAH9121038.1"/>
    <property type="molecule type" value="Genomic_DNA"/>
</dbReference>
<comment type="subcellular location">
    <subcellularLocation>
        <location evidence="1">Nucleus</location>
    </subcellularLocation>
</comment>
<sequence length="307" mass="35551">MDCMVFSIEGLFAIRKSKFQGYPAVRPELDLVEQEDQVTHEISLQDAIEDQDALNIFKPHPNYLENEKKYEDLKRAILGDESEGEGDSDADSADEDEEDEDHEEQMKITDLTGTNLVNLRRTIYLTIMSSVGFEEAGHKLLQIKFEPGQEMELCIMILECCSQERTYRSYYGLLGQRFCMINKIYQENFEKCFVQQYSTVHRLETNKLTNVAQFFAHLLGTDALPWHVLAYIRLTEEYTTSSSRIFIKILFQELYEHLGIRLLKERLNDQTMQGSFASIFPRDNPNNTRFAINFFTSIGLGGITENL</sequence>
<dbReference type="GO" id="GO:0003723">
    <property type="term" value="F:RNA binding"/>
    <property type="evidence" value="ECO:0007669"/>
    <property type="project" value="TreeGrafter"/>
</dbReference>
<evidence type="ECO:0000256" key="5">
    <source>
        <dbReference type="ARBA" id="ARBA00023187"/>
    </source>
</evidence>
<dbReference type="Pfam" id="PF02847">
    <property type="entry name" value="MA3"/>
    <property type="match status" value="1"/>
</dbReference>
<dbReference type="SUPFAM" id="SSF48371">
    <property type="entry name" value="ARM repeat"/>
    <property type="match status" value="1"/>
</dbReference>
<keyword evidence="10" id="KW-1185">Reference proteome</keyword>
<dbReference type="Gene3D" id="1.25.40.180">
    <property type="match status" value="1"/>
</dbReference>
<evidence type="ECO:0000256" key="1">
    <source>
        <dbReference type="ARBA" id="ARBA00004123"/>
    </source>
</evidence>
<dbReference type="InterPro" id="IPR003891">
    <property type="entry name" value="Initiation_fac_eIF4g_MI"/>
</dbReference>
<evidence type="ECO:0000256" key="3">
    <source>
        <dbReference type="ARBA" id="ARBA00022664"/>
    </source>
</evidence>
<dbReference type="Proteomes" id="UP001152523">
    <property type="component" value="Unassembled WGS sequence"/>
</dbReference>
<evidence type="ECO:0000259" key="8">
    <source>
        <dbReference type="PROSITE" id="PS51366"/>
    </source>
</evidence>
<proteinExistence type="inferred from homology"/>
<evidence type="ECO:0000256" key="2">
    <source>
        <dbReference type="ARBA" id="ARBA00006856"/>
    </source>
</evidence>
<dbReference type="PANTHER" id="PTHR18034">
    <property type="entry name" value="CELL CYCLE CONTROL PROTEIN CWF22-RELATED"/>
    <property type="match status" value="1"/>
</dbReference>
<evidence type="ECO:0000256" key="6">
    <source>
        <dbReference type="ARBA" id="ARBA00023242"/>
    </source>
</evidence>
<dbReference type="PANTHER" id="PTHR18034:SF3">
    <property type="entry name" value="PRE-MRNA-SPLICING FACTOR CWC22 HOMOLOG"/>
    <property type="match status" value="1"/>
</dbReference>
<dbReference type="GO" id="GO:0000398">
    <property type="term" value="P:mRNA splicing, via spliceosome"/>
    <property type="evidence" value="ECO:0007669"/>
    <property type="project" value="TreeGrafter"/>
</dbReference>
<evidence type="ECO:0000256" key="7">
    <source>
        <dbReference type="SAM" id="MobiDB-lite"/>
    </source>
</evidence>
<dbReference type="SMART" id="SM00544">
    <property type="entry name" value="MA3"/>
    <property type="match status" value="1"/>
</dbReference>
<dbReference type="InterPro" id="IPR016024">
    <property type="entry name" value="ARM-type_fold"/>
</dbReference>
<reference evidence="9" key="1">
    <citation type="submission" date="2022-07" db="EMBL/GenBank/DDBJ databases">
        <authorList>
            <person name="Macas J."/>
            <person name="Novak P."/>
            <person name="Neumann P."/>
        </authorList>
    </citation>
    <scope>NUCLEOTIDE SEQUENCE</scope>
</reference>
<keyword evidence="3" id="KW-0507">mRNA processing</keyword>
<dbReference type="GO" id="GO:0071013">
    <property type="term" value="C:catalytic step 2 spliceosome"/>
    <property type="evidence" value="ECO:0007669"/>
    <property type="project" value="TreeGrafter"/>
</dbReference>
<keyword evidence="5" id="KW-0508">mRNA splicing</keyword>
<keyword evidence="4" id="KW-0810">Translation regulation</keyword>
<feature type="region of interest" description="Disordered" evidence="7">
    <location>
        <begin position="79"/>
        <end position="107"/>
    </location>
</feature>
<accession>A0AAV0EAZ3</accession>
<evidence type="ECO:0000256" key="4">
    <source>
        <dbReference type="ARBA" id="ARBA00022845"/>
    </source>
</evidence>
<evidence type="ECO:0000313" key="10">
    <source>
        <dbReference type="Proteomes" id="UP001152523"/>
    </source>
</evidence>
<gene>
    <name evidence="9" type="ORF">CEPIT_LOCUS23398</name>
</gene>
<organism evidence="9 10">
    <name type="scientific">Cuscuta epithymum</name>
    <dbReference type="NCBI Taxonomy" id="186058"/>
    <lineage>
        <taxon>Eukaryota</taxon>
        <taxon>Viridiplantae</taxon>
        <taxon>Streptophyta</taxon>
        <taxon>Embryophyta</taxon>
        <taxon>Tracheophyta</taxon>
        <taxon>Spermatophyta</taxon>
        <taxon>Magnoliopsida</taxon>
        <taxon>eudicotyledons</taxon>
        <taxon>Gunneridae</taxon>
        <taxon>Pentapetalae</taxon>
        <taxon>asterids</taxon>
        <taxon>lamiids</taxon>
        <taxon>Solanales</taxon>
        <taxon>Convolvulaceae</taxon>
        <taxon>Cuscuteae</taxon>
        <taxon>Cuscuta</taxon>
        <taxon>Cuscuta subgen. Cuscuta</taxon>
    </lineage>
</organism>
<keyword evidence="6" id="KW-0539">Nucleus</keyword>
<dbReference type="PROSITE" id="PS51366">
    <property type="entry name" value="MI"/>
    <property type="match status" value="1"/>
</dbReference>
<protein>
    <recommendedName>
        <fullName evidence="8">MI domain-containing protein</fullName>
    </recommendedName>
</protein>
<name>A0AAV0EAZ3_9ASTE</name>
<comment type="similarity">
    <text evidence="2">Belongs to the CWC22 family.</text>
</comment>
<comment type="caution">
    <text evidence="9">The sequence shown here is derived from an EMBL/GenBank/DDBJ whole genome shotgun (WGS) entry which is preliminary data.</text>
</comment>
<dbReference type="InterPro" id="IPR050781">
    <property type="entry name" value="CWC22_splicing_factor"/>
</dbReference>